<proteinExistence type="predicted"/>
<feature type="coiled-coil region" evidence="5">
    <location>
        <begin position="718"/>
        <end position="834"/>
    </location>
</feature>
<keyword evidence="7" id="KW-1185">Reference proteome</keyword>
<feature type="coiled-coil region" evidence="5">
    <location>
        <begin position="423"/>
        <end position="530"/>
    </location>
</feature>
<protein>
    <submittedName>
        <fullName evidence="6">Ninein-like</fullName>
    </submittedName>
</protein>
<evidence type="ECO:0000313" key="6">
    <source>
        <dbReference type="EMBL" id="KAF0762935.1"/>
    </source>
</evidence>
<dbReference type="GO" id="GO:0005813">
    <property type="term" value="C:centrosome"/>
    <property type="evidence" value="ECO:0007669"/>
    <property type="project" value="UniProtKB-SubCell"/>
</dbReference>
<reference evidence="6 7" key="1">
    <citation type="submission" date="2019-08" db="EMBL/GenBank/DDBJ databases">
        <title>Whole genome of Aphis craccivora.</title>
        <authorList>
            <person name="Voronova N.V."/>
            <person name="Shulinski R.S."/>
            <person name="Bandarenka Y.V."/>
            <person name="Zhorov D.G."/>
            <person name="Warner D."/>
        </authorList>
    </citation>
    <scope>NUCLEOTIDE SEQUENCE [LARGE SCALE GENOMIC DNA]</scope>
    <source>
        <strain evidence="6">180601</strain>
        <tissue evidence="6">Whole Body</tissue>
    </source>
</reference>
<organism evidence="6 7">
    <name type="scientific">Aphis craccivora</name>
    <name type="common">Cowpea aphid</name>
    <dbReference type="NCBI Taxonomy" id="307492"/>
    <lineage>
        <taxon>Eukaryota</taxon>
        <taxon>Metazoa</taxon>
        <taxon>Ecdysozoa</taxon>
        <taxon>Arthropoda</taxon>
        <taxon>Hexapoda</taxon>
        <taxon>Insecta</taxon>
        <taxon>Pterygota</taxon>
        <taxon>Neoptera</taxon>
        <taxon>Paraneoptera</taxon>
        <taxon>Hemiptera</taxon>
        <taxon>Sternorrhyncha</taxon>
        <taxon>Aphidomorpha</taxon>
        <taxon>Aphidoidea</taxon>
        <taxon>Aphididae</taxon>
        <taxon>Aphidini</taxon>
        <taxon>Aphis</taxon>
        <taxon>Aphis</taxon>
    </lineage>
</organism>
<dbReference type="PANTHER" id="PTHR18905:SF13">
    <property type="entry name" value="NON-CENTROSOMAL MICROTUBULE ARRAY"/>
    <property type="match status" value="1"/>
</dbReference>
<dbReference type="Proteomes" id="UP000478052">
    <property type="component" value="Unassembled WGS sequence"/>
</dbReference>
<evidence type="ECO:0000256" key="1">
    <source>
        <dbReference type="ARBA" id="ARBA00004300"/>
    </source>
</evidence>
<gene>
    <name evidence="6" type="ORF">FWK35_00005133</name>
</gene>
<keyword evidence="4" id="KW-0206">Cytoskeleton</keyword>
<keyword evidence="3" id="KW-0597">Phosphoprotein</keyword>
<sequence>MEEPYEKELYNIFKSFDSDENDELDHKGVNGLCETLQLDFSQRKQLWSFLDQNSSVSFEQFRDALVYLANNGSKDETYSRDISPVREISPKYVFGEKKYGRRTKPREDSFLLNQSDITQDLNSSIPLTPRKLEYVHINSEFKLDEETNNKDILSQCDEKHDLSKERLIMDKHNLSLACEHLGITSDGLISKTQLFDVIQHFDCNEKLFEKINDKYSNDRIPIKEVLELISCLDYRSVSPNSETSTSGVSSTSYYHREDNLPNSMMVSISTIIELWESCGIPESVNLLQELGIDTSLDTVYVPDLVTTISNQLHKVRNNFVDSSLTEYDSINTPFVLLKALSSLNEYQVKWLKMIIEQMNCERDKLKYDVDTANNRAVMLAQEVDENHMRLEKSSANKIAALEHKHQEERKTLIDQWGSEKDQLLNQNILLNDKLQQVQNYENELQSELLNNKKQLNLLESENAALNKQLDDVKQKNISLEVQVQEIPQLKLKELELESNNEQIIDLVQKIDCLKNENKCLRDQNDELAMELEATKMFVPIENVGTDRSFDSNVRNFLAEKNSPNCFGKVKEFTTEFSTEEGGSDCTNTFDTYTIESEFETWNKVENSQKSDHESPQTSLMLVNNIKTTLSTQPHIELCHLNELIDYLEHMKQTPKSDHSQQVELKESLESLQESPDSFMTSSPLNKYPTRRSLNKQFENSLETEFIGSTLIEVTNGSVEKLKQMYNQCKLENQELRDKCEKIEKYWESRYNQLCEVADKALDEAKRLKDESTELEKGMDALRNEYFECEEYWSLKLEEERKLNELEKKVSEEKLNNLEVKIKEYSDMLEDTTDNKLPSIDENAELEEQINCVQQEFSSYCVKIEEEMEKLKIENEKLKSQIIIPVEKVDREVPNCQFKEECEKCLDNLKTNGEFKNKQFDLKKNREKLGMECRSLLQRRSALKNEILQLQEYLNVLSNTHKDFFMRKEISQANQVSIEARRCKELEKRLHDEQARHQKLTNAIWNEHQSKIDMVHKLLRSSQDKLEEQIKMRNEQNKQLMSADMIVKELFIENAKLMSMIHSLQTQIDHSSNYNSV</sequence>
<dbReference type="GO" id="GO:0034454">
    <property type="term" value="P:microtubule anchoring at centrosome"/>
    <property type="evidence" value="ECO:0007669"/>
    <property type="project" value="TreeGrafter"/>
</dbReference>
<dbReference type="SUPFAM" id="SSF47473">
    <property type="entry name" value="EF-hand"/>
    <property type="match status" value="1"/>
</dbReference>
<evidence type="ECO:0000256" key="2">
    <source>
        <dbReference type="ARBA" id="ARBA00022490"/>
    </source>
</evidence>
<accession>A0A6G0YXU5</accession>
<comment type="caution">
    <text evidence="6">The sequence shown here is derived from an EMBL/GenBank/DDBJ whole genome shotgun (WGS) entry which is preliminary data.</text>
</comment>
<keyword evidence="2" id="KW-0963">Cytoplasm</keyword>
<dbReference type="InterPro" id="IPR011992">
    <property type="entry name" value="EF-hand-dom_pair"/>
</dbReference>
<dbReference type="AlphaFoldDB" id="A0A6G0YXU5"/>
<dbReference type="OrthoDB" id="5799458at2759"/>
<evidence type="ECO:0000256" key="5">
    <source>
        <dbReference type="SAM" id="Coils"/>
    </source>
</evidence>
<evidence type="ECO:0000256" key="3">
    <source>
        <dbReference type="ARBA" id="ARBA00022553"/>
    </source>
</evidence>
<dbReference type="PANTHER" id="PTHR18905">
    <property type="entry name" value="NINEIN"/>
    <property type="match status" value="1"/>
</dbReference>
<comment type="subcellular location">
    <subcellularLocation>
        <location evidence="1">Cytoplasm</location>
        <location evidence="1">Cytoskeleton</location>
        <location evidence="1">Microtubule organizing center</location>
        <location evidence="1">Centrosome</location>
    </subcellularLocation>
</comment>
<feature type="coiled-coil region" evidence="5">
    <location>
        <begin position="975"/>
        <end position="1042"/>
    </location>
</feature>
<keyword evidence="5" id="KW-0175">Coiled coil</keyword>
<evidence type="ECO:0000313" key="7">
    <source>
        <dbReference type="Proteomes" id="UP000478052"/>
    </source>
</evidence>
<name>A0A6G0YXU5_APHCR</name>
<dbReference type="EMBL" id="VUJU01002003">
    <property type="protein sequence ID" value="KAF0762935.1"/>
    <property type="molecule type" value="Genomic_DNA"/>
</dbReference>
<evidence type="ECO:0000256" key="4">
    <source>
        <dbReference type="ARBA" id="ARBA00023212"/>
    </source>
</evidence>